<dbReference type="AlphaFoldDB" id="A0A2G9ZEY0"/>
<evidence type="ECO:0000256" key="2">
    <source>
        <dbReference type="HAMAP-Rule" id="MF_00674"/>
    </source>
</evidence>
<dbReference type="Proteomes" id="UP000230447">
    <property type="component" value="Unassembled WGS sequence"/>
</dbReference>
<dbReference type="EMBL" id="PCSB01000039">
    <property type="protein sequence ID" value="PIP31735.1"/>
    <property type="molecule type" value="Genomic_DNA"/>
</dbReference>
<dbReference type="PANTHER" id="PTHR37478:SF2">
    <property type="entry name" value="UPF0251 PROTEIN TK0562"/>
    <property type="match status" value="1"/>
</dbReference>
<dbReference type="HAMAP" id="MF_00674">
    <property type="entry name" value="UPF0251"/>
    <property type="match status" value="1"/>
</dbReference>
<dbReference type="Pfam" id="PF02001">
    <property type="entry name" value="DUF134"/>
    <property type="match status" value="1"/>
</dbReference>
<gene>
    <name evidence="3" type="ORF">COX24_01930</name>
</gene>
<comment type="similarity">
    <text evidence="1 2">Belongs to the UPF0251 family.</text>
</comment>
<protein>
    <recommendedName>
        <fullName evidence="2">UPF0251 protein COX24_01930</fullName>
    </recommendedName>
</protein>
<sequence length="92" mass="10426">MARPLKPRRICFCPDVYYFKPRGVPLVELEETNLLPEELEALKLCDAENIEQIKAAKKMKISQSTLSRILLSARKKVACAIIEGKAIRLGKK</sequence>
<comment type="caution">
    <text evidence="3">The sequence shown here is derived from an EMBL/GenBank/DDBJ whole genome shotgun (WGS) entry which is preliminary data.</text>
</comment>
<evidence type="ECO:0000313" key="3">
    <source>
        <dbReference type="EMBL" id="PIP31735.1"/>
    </source>
</evidence>
<evidence type="ECO:0000256" key="1">
    <source>
        <dbReference type="ARBA" id="ARBA00009350"/>
    </source>
</evidence>
<organism evidence="3 4">
    <name type="scientific">bacterium (Candidatus Gribaldobacteria) CG23_combo_of_CG06-09_8_20_14_all_37_87_8</name>
    <dbReference type="NCBI Taxonomy" id="2014278"/>
    <lineage>
        <taxon>Bacteria</taxon>
        <taxon>Candidatus Gribaldobacteria</taxon>
    </lineage>
</organism>
<name>A0A2G9ZEY0_9BACT</name>
<reference evidence="3 4" key="1">
    <citation type="submission" date="2017-09" db="EMBL/GenBank/DDBJ databases">
        <title>Depth-based differentiation of microbial function through sediment-hosted aquifers and enrichment of novel symbionts in the deep terrestrial subsurface.</title>
        <authorList>
            <person name="Probst A.J."/>
            <person name="Ladd B."/>
            <person name="Jarett J.K."/>
            <person name="Geller-Mcgrath D.E."/>
            <person name="Sieber C.M."/>
            <person name="Emerson J.B."/>
            <person name="Anantharaman K."/>
            <person name="Thomas B.C."/>
            <person name="Malmstrom R."/>
            <person name="Stieglmeier M."/>
            <person name="Klingl A."/>
            <person name="Woyke T."/>
            <person name="Ryan C.M."/>
            <person name="Banfield J.F."/>
        </authorList>
    </citation>
    <scope>NUCLEOTIDE SEQUENCE [LARGE SCALE GENOMIC DNA]</scope>
    <source>
        <strain evidence="3">CG23_combo_of_CG06-09_8_20_14_all_37_87_8</strain>
    </source>
</reference>
<proteinExistence type="inferred from homology"/>
<evidence type="ECO:0000313" key="4">
    <source>
        <dbReference type="Proteomes" id="UP000230447"/>
    </source>
</evidence>
<dbReference type="PANTHER" id="PTHR37478">
    <property type="match status" value="1"/>
</dbReference>
<accession>A0A2G9ZEY0</accession>
<dbReference type="InterPro" id="IPR002852">
    <property type="entry name" value="UPF0251"/>
</dbReference>